<feature type="active site" evidence="6">
    <location>
        <position position="452"/>
    </location>
</feature>
<evidence type="ECO:0000259" key="9">
    <source>
        <dbReference type="PROSITE" id="PS51172"/>
    </source>
</evidence>
<protein>
    <recommendedName>
        <fullName evidence="7">Endoglucanase</fullName>
        <ecNumber evidence="7">3.2.1.4</ecNumber>
    </recommendedName>
</protein>
<evidence type="ECO:0000256" key="6">
    <source>
        <dbReference type="PROSITE-ProRule" id="PRU10060"/>
    </source>
</evidence>
<evidence type="ECO:0000313" key="11">
    <source>
        <dbReference type="Proteomes" id="UP001231941"/>
    </source>
</evidence>
<dbReference type="Gene3D" id="2.60.40.710">
    <property type="entry name" value="Endoglucanase-like"/>
    <property type="match status" value="2"/>
</dbReference>
<dbReference type="PROSITE" id="PS51172">
    <property type="entry name" value="CBM3"/>
    <property type="match status" value="2"/>
</dbReference>
<keyword evidence="7" id="KW-0136">Cellulose degradation</keyword>
<dbReference type="Gene3D" id="2.60.40.10">
    <property type="entry name" value="Immunoglobulins"/>
    <property type="match status" value="3"/>
</dbReference>
<dbReference type="EMBL" id="JAVAMP010000009">
    <property type="protein sequence ID" value="MDP5275785.1"/>
    <property type="molecule type" value="Genomic_DNA"/>
</dbReference>
<proteinExistence type="inferred from homology"/>
<keyword evidence="2 5" id="KW-0119">Carbohydrate metabolism</keyword>
<comment type="catalytic activity">
    <reaction evidence="7">
        <text>Endohydrolysis of (1-&gt;4)-beta-D-glucosidic linkages in cellulose, lichenin and cereal beta-D-glucans.</text>
        <dbReference type="EC" id="3.2.1.4"/>
    </reaction>
</comment>
<feature type="domain" description="Fibronectin type-III" evidence="8">
    <location>
        <begin position="838"/>
        <end position="927"/>
    </location>
</feature>
<accession>A0ABT9J2E4</accession>
<dbReference type="InterPro" id="IPR008965">
    <property type="entry name" value="CBM2/CBM3_carb-bd_dom_sf"/>
</dbReference>
<dbReference type="InterPro" id="IPR036966">
    <property type="entry name" value="CBM3_sf"/>
</dbReference>
<evidence type="ECO:0000256" key="7">
    <source>
        <dbReference type="RuleBase" id="RU361166"/>
    </source>
</evidence>
<organism evidence="10 11">
    <name type="scientific">Chengkuizengella axinellae</name>
    <dbReference type="NCBI Taxonomy" id="3064388"/>
    <lineage>
        <taxon>Bacteria</taxon>
        <taxon>Bacillati</taxon>
        <taxon>Bacillota</taxon>
        <taxon>Bacilli</taxon>
        <taxon>Bacillales</taxon>
        <taxon>Paenibacillaceae</taxon>
        <taxon>Chengkuizengella</taxon>
    </lineage>
</organism>
<dbReference type="PROSITE" id="PS00592">
    <property type="entry name" value="GH9_2"/>
    <property type="match status" value="1"/>
</dbReference>
<dbReference type="Gene3D" id="1.50.10.10">
    <property type="match status" value="1"/>
</dbReference>
<dbReference type="Pfam" id="PF00942">
    <property type="entry name" value="CBM_3"/>
    <property type="match status" value="2"/>
</dbReference>
<evidence type="ECO:0000256" key="4">
    <source>
        <dbReference type="ARBA" id="ARBA00023326"/>
    </source>
</evidence>
<comment type="caution">
    <text evidence="10">The sequence shown here is derived from an EMBL/GenBank/DDBJ whole genome shotgun (WGS) entry which is preliminary data.</text>
</comment>
<dbReference type="GO" id="GO:0016787">
    <property type="term" value="F:hydrolase activity"/>
    <property type="evidence" value="ECO:0007669"/>
    <property type="project" value="UniProtKB-KW"/>
</dbReference>
<dbReference type="SUPFAM" id="SSF49265">
    <property type="entry name" value="Fibronectin type III"/>
    <property type="match status" value="2"/>
</dbReference>
<dbReference type="PROSITE" id="PS00698">
    <property type="entry name" value="GH9_3"/>
    <property type="match status" value="1"/>
</dbReference>
<feature type="active site" evidence="5">
    <location>
        <position position="414"/>
    </location>
</feature>
<dbReference type="SMART" id="SM00060">
    <property type="entry name" value="FN3"/>
    <property type="match status" value="3"/>
</dbReference>
<keyword evidence="1 5" id="KW-0378">Hydrolase</keyword>
<dbReference type="SUPFAM" id="SSF49384">
    <property type="entry name" value="Carbohydrate-binding domain"/>
    <property type="match status" value="2"/>
</dbReference>
<dbReference type="InterPro" id="IPR012341">
    <property type="entry name" value="6hp_glycosidase-like_sf"/>
</dbReference>
<dbReference type="SMART" id="SM01067">
    <property type="entry name" value="CBM_3"/>
    <property type="match status" value="2"/>
</dbReference>
<dbReference type="CDD" id="cd00063">
    <property type="entry name" value="FN3"/>
    <property type="match status" value="2"/>
</dbReference>
<keyword evidence="4 5" id="KW-0624">Polysaccharide degradation</keyword>
<name>A0ABT9J2E4_9BACL</name>
<evidence type="ECO:0000256" key="1">
    <source>
        <dbReference type="ARBA" id="ARBA00022801"/>
    </source>
</evidence>
<evidence type="ECO:0000256" key="2">
    <source>
        <dbReference type="ARBA" id="ARBA00023277"/>
    </source>
</evidence>
<sequence length="1078" mass="118275">MKVVRIICICFLSLLVLFSGMFENFLIGKKVNAASDSYNYAEVLQKSIYFYEAQRSGVLPDNNRVEWRGDSGLNDGADVGLDLTGGWYDAGDHVKFGFPMAATTTMLAWSVYEYKDGYIQAGQYEEILENIKWATDYFIKAHTAPNELYGQIGAGGVDHAWWGPAEVMQMERPSYKIDASCPGSDLAGETAAALAASSIIFEDTDPTYAATLLDHAIQLYDFADQYRGKYSDCITDAASFYNSWSGYEDEITWGAVWLYLATDDEAYLDKAIASTADWGTEGQTPYWGYLWTQAWDDKHYGAQVLLSKITGDSQFMTSTERNLDYWTTGTDTGQQITYTPGGLAWLDTWGVLRYAANASFIAFVYSDWLEASDPVKAQKYRDFAESQILYMLGDNPDNRSYVIGFGNNPPEHPHHRTSHGSWADSQSVPENHRHVLYGALVGGPDQGDNYTDSIGDYVSNEVATDYNAGFTGAIAKMNIMYGAGQEPLPNFPTPEVREDEMFVEASINSSAETYTEIKALLNNRSGWPARMGDKLSFKYFVDLTEVYEAGYTVNDLTTSYAYNQGATVSNFIPYDIDNNIYYVLIDFTGVEIYPGGQSAYKKEVQFRMAAPSGTSFWNPNNDYSYQGLASATSVVKTPYIPVYDAGLKVFGDEPGPAVPPSVPTILLVEEGNGQITLSWDHSAGANSYQIQRAEVSGGPYENVASTSNNSYIDTGLINGNSYFYVVSASNSSGQSQNSTEVQGTPFLSQPGAFTLSATAGDAQVELSWSASNDAVNYDVLRAEQSGGPYTTIANGITFRDLIDNNVVNGTTYYYQIVAINDAGTAVSNERQITPQLQLPGIFTLSADASDGQVDLSWTASSYANHYEVMRSNSEDGTFHSLTSEISTTSFVDSTASNGTTYYYKVVASNSAGSIDSNVVEATPNAPAIGNLVLQYKAGDTSAFDNHFKPHFNIVNNGNNPVPLSDLTIRYYYSIDSNQQQQFHCDYASIGCGNVNGNYVSISPANGADYFLEVSFTSGAGSIAAGGQSGEIQTRNNKIDWSNFDEMNDYSFDSTKTQFTDWDHVTLYQNGQLVWGLEP</sequence>
<evidence type="ECO:0000313" key="10">
    <source>
        <dbReference type="EMBL" id="MDP5275785.1"/>
    </source>
</evidence>
<feature type="domain" description="CBM3" evidence="9">
    <location>
        <begin position="927"/>
        <end position="1078"/>
    </location>
</feature>
<evidence type="ECO:0000259" key="8">
    <source>
        <dbReference type="PROSITE" id="PS50853"/>
    </source>
</evidence>
<dbReference type="InterPro" id="IPR033126">
    <property type="entry name" value="Glyco_hydro_9_Asp/Glu_AS"/>
</dbReference>
<dbReference type="InterPro" id="IPR001701">
    <property type="entry name" value="Glyco_hydro_9"/>
</dbReference>
<dbReference type="GO" id="GO:0016740">
    <property type="term" value="F:transferase activity"/>
    <property type="evidence" value="ECO:0007669"/>
    <property type="project" value="UniProtKB-KW"/>
</dbReference>
<dbReference type="InterPro" id="IPR003961">
    <property type="entry name" value="FN3_dom"/>
</dbReference>
<dbReference type="Pfam" id="PF00759">
    <property type="entry name" value="Glyco_hydro_9"/>
    <property type="match status" value="1"/>
</dbReference>
<dbReference type="InterPro" id="IPR018221">
    <property type="entry name" value="Glyco_hydro_9_His_AS"/>
</dbReference>
<keyword evidence="3 5" id="KW-0326">Glycosidase</keyword>
<dbReference type="Proteomes" id="UP001231941">
    <property type="component" value="Unassembled WGS sequence"/>
</dbReference>
<evidence type="ECO:0000256" key="5">
    <source>
        <dbReference type="PROSITE-ProRule" id="PRU10059"/>
    </source>
</evidence>
<comment type="similarity">
    <text evidence="5 7">Belongs to the glycosyl hydrolase 9 (cellulase E) family.</text>
</comment>
<keyword evidence="10" id="KW-0808">Transferase</keyword>
<dbReference type="InterPro" id="IPR013783">
    <property type="entry name" value="Ig-like_fold"/>
</dbReference>
<gene>
    <name evidence="10" type="ORF">Q5Y73_16880</name>
</gene>
<dbReference type="PANTHER" id="PTHR22298">
    <property type="entry name" value="ENDO-1,4-BETA-GLUCANASE"/>
    <property type="match status" value="1"/>
</dbReference>
<dbReference type="InterPro" id="IPR036116">
    <property type="entry name" value="FN3_sf"/>
</dbReference>
<dbReference type="InterPro" id="IPR001956">
    <property type="entry name" value="CBM3"/>
</dbReference>
<dbReference type="InterPro" id="IPR008928">
    <property type="entry name" value="6-hairpin_glycosidase_sf"/>
</dbReference>
<dbReference type="EC" id="3.2.1.4" evidence="7"/>
<dbReference type="PROSITE" id="PS50853">
    <property type="entry name" value="FN3"/>
    <property type="match status" value="2"/>
</dbReference>
<feature type="domain" description="Fibronectin type-III" evidence="8">
    <location>
        <begin position="659"/>
        <end position="751"/>
    </location>
</feature>
<evidence type="ECO:0000256" key="3">
    <source>
        <dbReference type="ARBA" id="ARBA00023295"/>
    </source>
</evidence>
<feature type="domain" description="CBM3" evidence="9">
    <location>
        <begin position="496"/>
        <end position="655"/>
    </location>
</feature>
<reference evidence="10 11" key="1">
    <citation type="submission" date="2023-08" db="EMBL/GenBank/DDBJ databases">
        <authorList>
            <person name="Park J.-S."/>
        </authorList>
    </citation>
    <scope>NUCLEOTIDE SEQUENCE [LARGE SCALE GENOMIC DNA]</scope>
    <source>
        <strain evidence="10 11">2205SS18-9</strain>
    </source>
</reference>
<dbReference type="SUPFAM" id="SSF48208">
    <property type="entry name" value="Six-hairpin glycosidases"/>
    <property type="match status" value="1"/>
</dbReference>
<keyword evidence="11" id="KW-1185">Reference proteome</keyword>
<feature type="active site" evidence="6">
    <location>
        <position position="461"/>
    </location>
</feature>